<feature type="region of interest" description="Disordered" evidence="10">
    <location>
        <begin position="141"/>
        <end position="177"/>
    </location>
</feature>
<feature type="domain" description="MTC6 partial TIM-barrel" evidence="12">
    <location>
        <begin position="26"/>
        <end position="441"/>
    </location>
</feature>
<comment type="function">
    <text evidence="7">May be involved in telomere capping.</text>
</comment>
<comment type="subcellular location">
    <subcellularLocation>
        <location evidence="1">Membrane</location>
        <topology evidence="1">Single-pass type I membrane protein</topology>
    </subcellularLocation>
</comment>
<dbReference type="STRING" id="1442369.A0A0D2FUG6"/>
<accession>A0A0D2FUG6</accession>
<dbReference type="InterPro" id="IPR016187">
    <property type="entry name" value="CTDL_fold"/>
</dbReference>
<dbReference type="OrthoDB" id="5573651at2759"/>
<dbReference type="RefSeq" id="XP_013272883.1">
    <property type="nucleotide sequence ID" value="XM_013417429.1"/>
</dbReference>
<dbReference type="AlphaFoldDB" id="A0A0D2FUG6"/>
<evidence type="ECO:0000256" key="4">
    <source>
        <dbReference type="ARBA" id="ARBA00022989"/>
    </source>
</evidence>
<keyword evidence="3" id="KW-0732">Signal</keyword>
<dbReference type="GeneID" id="25291790"/>
<feature type="transmembrane region" description="Helical" evidence="11">
    <location>
        <begin position="596"/>
        <end position="616"/>
    </location>
</feature>
<evidence type="ECO:0000259" key="12">
    <source>
        <dbReference type="Pfam" id="PF25506"/>
    </source>
</evidence>
<evidence type="ECO:0000256" key="7">
    <source>
        <dbReference type="ARBA" id="ARBA00037703"/>
    </source>
</evidence>
<dbReference type="HOGENOM" id="CLU_033723_0_0_1"/>
<name>A0A0D2FUG6_9EURO</name>
<dbReference type="PANTHER" id="PTHR35518:SF2">
    <property type="entry name" value="MAINTENANCE OF TELOMERE CAPPING PROTEIN 6"/>
    <property type="match status" value="1"/>
</dbReference>
<sequence>MSLKYAPDQGAEPDSHWSTVYLSLHDVSARVPINFVTVPGVHLTKACFSDGVYDDIPTQTCLSDLVASQFRRVIIDLYWDNINRQFNLCPVELPPLAGNSTSGYSVDVSALSSITATSAAKSMTIIPVTSVAANSPSADAASLGKRQSSANDSTSTVASPTTSRMSTNAAPVPTSTGASGTTLLELGPYKCSLDLNLGSIISFYDDYFGSTSDTISARLHYLILNLHAAAPFTAPSEPAHTPMQARLPHSDDLVGAQFESNFPRALFTPGQLQEDRENLNKSWFRDNFGMRTDTNYFQISEAGDDTVSTQDGWPGEEWILLTHNRRLLLTWGEIDPQMEAYDFHSDSGNVFAAGYVDSSRPVETNNAGVVMSGCFFQPGDATIEQVNSSWAMSTINHASLDSLSTFAQNLTSCGISPNLNMTIENSPAQKNLDQYRDFVQSAVFGWAPGEPSNASEPNQHPDGASGDYRCALMDSTSGYAGRWRVDRCQKKHRAACRVANEPYAWRLSTVDVPFAAAPDACPEHTEFDLPRTGLENTYLYRQVLNDSGSRDASDSILSGVWIDFNSLDRQDCWVTGGPNATCPYTDNEEEIQQRQVLIPTIAALIVLILTVLTLLVKCNQNRRNSRARRRGDNGWEYEGVPS</sequence>
<evidence type="ECO:0000256" key="3">
    <source>
        <dbReference type="ARBA" id="ARBA00022729"/>
    </source>
</evidence>
<dbReference type="GO" id="GO:0016020">
    <property type="term" value="C:membrane"/>
    <property type="evidence" value="ECO:0007669"/>
    <property type="project" value="UniProtKB-SubCell"/>
</dbReference>
<keyword evidence="6" id="KW-0325">Glycoprotein</keyword>
<comment type="similarity">
    <text evidence="8">Belongs to the MTC6 family.</text>
</comment>
<dbReference type="InterPro" id="IPR057530">
    <property type="entry name" value="TIM-barrel_MTC6"/>
</dbReference>
<proteinExistence type="inferred from homology"/>
<evidence type="ECO:0000256" key="8">
    <source>
        <dbReference type="ARBA" id="ARBA00038159"/>
    </source>
</evidence>
<reference evidence="13 14" key="1">
    <citation type="submission" date="2015-01" db="EMBL/GenBank/DDBJ databases">
        <title>The Genome Sequence of Rhinocladiella mackenzie CBS 650.93.</title>
        <authorList>
            <consortium name="The Broad Institute Genomics Platform"/>
            <person name="Cuomo C."/>
            <person name="de Hoog S."/>
            <person name="Gorbushina A."/>
            <person name="Stielow B."/>
            <person name="Teixiera M."/>
            <person name="Abouelleil A."/>
            <person name="Chapman S.B."/>
            <person name="Priest M."/>
            <person name="Young S.K."/>
            <person name="Wortman J."/>
            <person name="Nusbaum C."/>
            <person name="Birren B."/>
        </authorList>
    </citation>
    <scope>NUCLEOTIDE SEQUENCE [LARGE SCALE GENOMIC DNA]</scope>
    <source>
        <strain evidence="13 14">CBS 650.93</strain>
    </source>
</reference>
<dbReference type="Pfam" id="PF25506">
    <property type="entry name" value="TIM-barrel_MTC6"/>
    <property type="match status" value="1"/>
</dbReference>
<keyword evidence="2 11" id="KW-0812">Transmembrane</keyword>
<dbReference type="InterPro" id="IPR051008">
    <property type="entry name" value="Telomere_Capping_Maintenance"/>
</dbReference>
<evidence type="ECO:0000256" key="5">
    <source>
        <dbReference type="ARBA" id="ARBA00023136"/>
    </source>
</evidence>
<dbReference type="Proteomes" id="UP000053617">
    <property type="component" value="Unassembled WGS sequence"/>
</dbReference>
<protein>
    <recommendedName>
        <fullName evidence="9">Maintenance of telomere capping protein 6</fullName>
    </recommendedName>
</protein>
<keyword evidence="4 11" id="KW-1133">Transmembrane helix</keyword>
<dbReference type="SUPFAM" id="SSF56436">
    <property type="entry name" value="C-type lectin-like"/>
    <property type="match status" value="1"/>
</dbReference>
<evidence type="ECO:0000313" key="14">
    <source>
        <dbReference type="Proteomes" id="UP000053617"/>
    </source>
</evidence>
<evidence type="ECO:0000256" key="1">
    <source>
        <dbReference type="ARBA" id="ARBA00004479"/>
    </source>
</evidence>
<evidence type="ECO:0000256" key="2">
    <source>
        <dbReference type="ARBA" id="ARBA00022692"/>
    </source>
</evidence>
<dbReference type="PANTHER" id="PTHR35518">
    <property type="entry name" value="MAINTENANCE OF TELOMOERE CAPPING"/>
    <property type="match status" value="1"/>
</dbReference>
<organism evidence="13 14">
    <name type="scientific">Rhinocladiella mackenziei CBS 650.93</name>
    <dbReference type="NCBI Taxonomy" id="1442369"/>
    <lineage>
        <taxon>Eukaryota</taxon>
        <taxon>Fungi</taxon>
        <taxon>Dikarya</taxon>
        <taxon>Ascomycota</taxon>
        <taxon>Pezizomycotina</taxon>
        <taxon>Eurotiomycetes</taxon>
        <taxon>Chaetothyriomycetidae</taxon>
        <taxon>Chaetothyriales</taxon>
        <taxon>Herpotrichiellaceae</taxon>
        <taxon>Rhinocladiella</taxon>
    </lineage>
</organism>
<evidence type="ECO:0000256" key="6">
    <source>
        <dbReference type="ARBA" id="ARBA00023180"/>
    </source>
</evidence>
<keyword evidence="5 11" id="KW-0472">Membrane</keyword>
<dbReference type="VEuPathDB" id="FungiDB:Z518_03719"/>
<evidence type="ECO:0000256" key="11">
    <source>
        <dbReference type="SAM" id="Phobius"/>
    </source>
</evidence>
<evidence type="ECO:0000256" key="10">
    <source>
        <dbReference type="SAM" id="MobiDB-lite"/>
    </source>
</evidence>
<dbReference type="Gene3D" id="3.10.100.10">
    <property type="entry name" value="Mannose-Binding Protein A, subunit A"/>
    <property type="match status" value="1"/>
</dbReference>
<keyword evidence="14" id="KW-1185">Reference proteome</keyword>
<evidence type="ECO:0000256" key="9">
    <source>
        <dbReference type="ARBA" id="ARBA00039865"/>
    </source>
</evidence>
<evidence type="ECO:0000313" key="13">
    <source>
        <dbReference type="EMBL" id="KIX05747.1"/>
    </source>
</evidence>
<dbReference type="EMBL" id="KN847477">
    <property type="protein sequence ID" value="KIX05747.1"/>
    <property type="molecule type" value="Genomic_DNA"/>
</dbReference>
<dbReference type="InterPro" id="IPR016186">
    <property type="entry name" value="C-type_lectin-like/link_sf"/>
</dbReference>
<feature type="compositionally biased region" description="Polar residues" evidence="10">
    <location>
        <begin position="145"/>
        <end position="177"/>
    </location>
</feature>
<gene>
    <name evidence="13" type="ORF">Z518_03719</name>
</gene>